<keyword evidence="3 8" id="KW-0547">Nucleotide-binding</keyword>
<evidence type="ECO:0000256" key="4">
    <source>
        <dbReference type="ARBA" id="ARBA00022840"/>
    </source>
</evidence>
<dbReference type="EMBL" id="JACRSR010000004">
    <property type="protein sequence ID" value="MBC8532147.1"/>
    <property type="molecule type" value="Genomic_DNA"/>
</dbReference>
<feature type="domain" description="Glutamyl/glutaminyl-tRNA synthetase class Ib catalytic" evidence="10">
    <location>
        <begin position="34"/>
        <end position="342"/>
    </location>
</feature>
<dbReference type="PRINTS" id="PR00987">
    <property type="entry name" value="TRNASYNTHGLU"/>
</dbReference>
<feature type="binding site" evidence="8">
    <location>
        <begin position="42"/>
        <end position="44"/>
    </location>
    <ligand>
        <name>ATP</name>
        <dbReference type="ChEBI" id="CHEBI:30616"/>
    </ligand>
</feature>
<feature type="binding site" evidence="8">
    <location>
        <position position="218"/>
    </location>
    <ligand>
        <name>L-glutamine</name>
        <dbReference type="ChEBI" id="CHEBI:58359"/>
    </ligand>
</feature>
<dbReference type="PANTHER" id="PTHR43097">
    <property type="entry name" value="GLUTAMINE-TRNA LIGASE"/>
    <property type="match status" value="1"/>
</dbReference>
<dbReference type="InterPro" id="IPR020059">
    <property type="entry name" value="Glu/Gln-tRNA-synth_Ib_codon-bd"/>
</dbReference>
<dbReference type="Gene3D" id="3.40.50.620">
    <property type="entry name" value="HUPs"/>
    <property type="match status" value="1"/>
</dbReference>
<dbReference type="GO" id="GO:0005524">
    <property type="term" value="F:ATP binding"/>
    <property type="evidence" value="ECO:0007669"/>
    <property type="project" value="UniProtKB-UniRule"/>
</dbReference>
<feature type="binding site" evidence="8">
    <location>
        <begin position="48"/>
        <end position="54"/>
    </location>
    <ligand>
        <name>ATP</name>
        <dbReference type="ChEBI" id="CHEBI:30616"/>
    </ligand>
</feature>
<evidence type="ECO:0000259" key="10">
    <source>
        <dbReference type="Pfam" id="PF00749"/>
    </source>
</evidence>
<feature type="domain" description="tRNA synthetases class I (E and Q) anti-codon binding" evidence="12">
    <location>
        <begin position="463"/>
        <end position="532"/>
    </location>
</feature>
<keyword evidence="6 8" id="KW-0030">Aminoacyl-tRNA synthetase</keyword>
<dbReference type="EC" id="6.1.1.18" evidence="8"/>
<dbReference type="AlphaFoldDB" id="A0A926D655"/>
<comment type="catalytic activity">
    <reaction evidence="7 8">
        <text>tRNA(Gln) + L-glutamine + ATP = L-glutaminyl-tRNA(Gln) + AMP + diphosphate</text>
        <dbReference type="Rhea" id="RHEA:20121"/>
        <dbReference type="Rhea" id="RHEA-COMP:9662"/>
        <dbReference type="Rhea" id="RHEA-COMP:9681"/>
        <dbReference type="ChEBI" id="CHEBI:30616"/>
        <dbReference type="ChEBI" id="CHEBI:33019"/>
        <dbReference type="ChEBI" id="CHEBI:58359"/>
        <dbReference type="ChEBI" id="CHEBI:78442"/>
        <dbReference type="ChEBI" id="CHEBI:78521"/>
        <dbReference type="ChEBI" id="CHEBI:456215"/>
        <dbReference type="EC" id="6.1.1.18"/>
    </reaction>
</comment>
<evidence type="ECO:0000313" key="13">
    <source>
        <dbReference type="EMBL" id="MBC8532147.1"/>
    </source>
</evidence>
<dbReference type="InterPro" id="IPR050132">
    <property type="entry name" value="Gln/Glu-tRNA_Ligase"/>
</dbReference>
<dbReference type="SUPFAM" id="SSF52374">
    <property type="entry name" value="Nucleotidylyl transferase"/>
    <property type="match status" value="1"/>
</dbReference>
<organism evidence="13 14">
    <name type="scientific">Gehongia tenuis</name>
    <dbReference type="NCBI Taxonomy" id="2763655"/>
    <lineage>
        <taxon>Bacteria</taxon>
        <taxon>Bacillati</taxon>
        <taxon>Bacillota</taxon>
        <taxon>Clostridia</taxon>
        <taxon>Christensenellales</taxon>
        <taxon>Christensenellaceae</taxon>
        <taxon>Gehongia</taxon>
    </lineage>
</organism>
<evidence type="ECO:0000259" key="11">
    <source>
        <dbReference type="Pfam" id="PF03950"/>
    </source>
</evidence>
<proteinExistence type="inferred from homology"/>
<keyword evidence="14" id="KW-1185">Reference proteome</keyword>
<feature type="short sequence motif" description="'HIGH' region" evidence="8">
    <location>
        <begin position="41"/>
        <end position="51"/>
    </location>
</feature>
<comment type="caution">
    <text evidence="8">Lacks conserved residue(s) required for the propagation of feature annotation.</text>
</comment>
<dbReference type="InterPro" id="IPR004514">
    <property type="entry name" value="Gln-tRNA-synth"/>
</dbReference>
<comment type="caution">
    <text evidence="13">The sequence shown here is derived from an EMBL/GenBank/DDBJ whole genome shotgun (WGS) entry which is preliminary data.</text>
</comment>
<evidence type="ECO:0000256" key="9">
    <source>
        <dbReference type="RuleBase" id="RU363037"/>
    </source>
</evidence>
<comment type="subcellular location">
    <subcellularLocation>
        <location evidence="8">Cytoplasm</location>
    </subcellularLocation>
</comment>
<evidence type="ECO:0000256" key="1">
    <source>
        <dbReference type="ARBA" id="ARBA00022490"/>
    </source>
</evidence>
<feature type="domain" description="Glutamyl/glutaminyl-tRNA synthetase class Ib anti-codon binding" evidence="11">
    <location>
        <begin position="346"/>
        <end position="446"/>
    </location>
</feature>
<name>A0A926D655_9FIRM</name>
<feature type="short sequence motif" description="'KMSKS' region" evidence="8">
    <location>
        <begin position="274"/>
        <end position="278"/>
    </location>
</feature>
<dbReference type="PANTHER" id="PTHR43097:SF5">
    <property type="entry name" value="GLUTAMATE--TRNA LIGASE"/>
    <property type="match status" value="1"/>
</dbReference>
<dbReference type="InterPro" id="IPR020058">
    <property type="entry name" value="Glu/Gln-tRNA-synth_Ib_cat-dom"/>
</dbReference>
<dbReference type="GO" id="GO:0006425">
    <property type="term" value="P:glutaminyl-tRNA aminoacylation"/>
    <property type="evidence" value="ECO:0007669"/>
    <property type="project" value="UniProtKB-UniRule"/>
</dbReference>
<dbReference type="FunFam" id="3.40.50.620:FF:000037">
    <property type="entry name" value="Glutamine--tRNA ligase cytoplasmic"/>
    <property type="match status" value="1"/>
</dbReference>
<dbReference type="HAMAP" id="MF_00126">
    <property type="entry name" value="Gln_tRNA_synth"/>
    <property type="match status" value="1"/>
</dbReference>
<evidence type="ECO:0000259" key="12">
    <source>
        <dbReference type="Pfam" id="PF20974"/>
    </source>
</evidence>
<keyword evidence="5 8" id="KW-0648">Protein biosynthesis</keyword>
<keyword evidence="4 8" id="KW-0067">ATP-binding</keyword>
<dbReference type="InterPro" id="IPR020056">
    <property type="entry name" value="Rbsml_bL25/Gln-tRNA_synth_N"/>
</dbReference>
<protein>
    <recommendedName>
        <fullName evidence="8">Glutamine--tRNA ligase</fullName>
        <ecNumber evidence="8">6.1.1.18</ecNumber>
    </recommendedName>
    <alternativeName>
        <fullName evidence="8">Glutaminyl-tRNA synthetase</fullName>
        <shortName evidence="8">GlnRS</shortName>
    </alternativeName>
</protein>
<dbReference type="InterPro" id="IPR022861">
    <property type="entry name" value="Gln_tRNA_ligase_bac"/>
</dbReference>
<evidence type="ECO:0000313" key="14">
    <source>
        <dbReference type="Proteomes" id="UP000623172"/>
    </source>
</evidence>
<evidence type="ECO:0000256" key="5">
    <source>
        <dbReference type="ARBA" id="ARBA00022917"/>
    </source>
</evidence>
<comment type="subunit">
    <text evidence="8">Monomer.</text>
</comment>
<dbReference type="FunFam" id="2.40.240.10:FF:000001">
    <property type="entry name" value="Glutamine--tRNA ligase"/>
    <property type="match status" value="1"/>
</dbReference>
<dbReference type="InterPro" id="IPR014729">
    <property type="entry name" value="Rossmann-like_a/b/a_fold"/>
</dbReference>
<dbReference type="GO" id="GO:0004819">
    <property type="term" value="F:glutamine-tRNA ligase activity"/>
    <property type="evidence" value="ECO:0007669"/>
    <property type="project" value="UniProtKB-UniRule"/>
</dbReference>
<comment type="similarity">
    <text evidence="8 9">Belongs to the class-I aminoacyl-tRNA synthetase family.</text>
</comment>
<dbReference type="GO" id="GO:0005829">
    <property type="term" value="C:cytosol"/>
    <property type="evidence" value="ECO:0007669"/>
    <property type="project" value="TreeGrafter"/>
</dbReference>
<dbReference type="InterPro" id="IPR001412">
    <property type="entry name" value="aa-tRNA-synth_I_CS"/>
</dbReference>
<gene>
    <name evidence="8" type="primary">glnS</name>
    <name evidence="13" type="ORF">H8696_09840</name>
</gene>
<dbReference type="NCBIfam" id="NF011291">
    <property type="entry name" value="PRK14703.1"/>
    <property type="match status" value="1"/>
</dbReference>
<dbReference type="Proteomes" id="UP000623172">
    <property type="component" value="Unassembled WGS sequence"/>
</dbReference>
<evidence type="ECO:0000256" key="6">
    <source>
        <dbReference type="ARBA" id="ARBA00023146"/>
    </source>
</evidence>
<dbReference type="NCBIfam" id="TIGR00440">
    <property type="entry name" value="glnS"/>
    <property type="match status" value="1"/>
</dbReference>
<dbReference type="Pfam" id="PF03950">
    <property type="entry name" value="tRNA-synt_1c_C"/>
    <property type="match status" value="1"/>
</dbReference>
<sequence>MVKSIRGGTALDKKLNFIEEIVEEDLREGRKGGKVHTRFPPEPNGYLHIGHAKAILLNHGLAKKYGGEFNLRFDDTNPVKEDTEYVEAEKADILWLGCPWDHLYFASDYFDKLYAYAQLLIRKGKAYVCDLSADEIREYRGTLTEPGKNSPYRDRSVEENLGLFERMKNGEFPDGARVLRAKIDMASPNMNMRDPLIYRIVHATHHNAGDKWCVYPLYDFAHPLEDAVEGITHSCCSLEFENHRPLYDWVIRECEIEIPPQQIEFARLNLTRTIMSKRFLKRLVDEGVVEGWDDPRMPTLVGLRRRGYTPESIRMLCEKAGVAKANSVVDIALLEHCIREDLSGKAPRVMAVLHPVKVVLTNYPEDKHELLPVENNPEAPEMGTREVAFSRELYIEAEDFMEDPPKKFFRLRPGGEVRLKGAYIIKCEEVLKDANGRIVELRCTYDPTSKSGEPGSERKVKGTLHWVDASTALDATVRLYDYLLDEDESKDYMERLNPDSVSIVQAKVEASLAKAQPEQSFQFLRQGYFVADRHLFTAGNLVFNRIVGLRDSWAKANKK</sequence>
<evidence type="ECO:0000256" key="8">
    <source>
        <dbReference type="HAMAP-Rule" id="MF_00126"/>
    </source>
</evidence>
<dbReference type="Pfam" id="PF00749">
    <property type="entry name" value="tRNA-synt_1c"/>
    <property type="match status" value="1"/>
</dbReference>
<reference evidence="13" key="1">
    <citation type="submission" date="2020-08" db="EMBL/GenBank/DDBJ databases">
        <title>Genome public.</title>
        <authorList>
            <person name="Liu C."/>
            <person name="Sun Q."/>
        </authorList>
    </citation>
    <scope>NUCLEOTIDE SEQUENCE</scope>
    <source>
        <strain evidence="13">NSJ-53</strain>
    </source>
</reference>
<dbReference type="InterPro" id="IPR000924">
    <property type="entry name" value="Glu/Gln-tRNA-synth"/>
</dbReference>
<evidence type="ECO:0000256" key="2">
    <source>
        <dbReference type="ARBA" id="ARBA00022598"/>
    </source>
</evidence>
<keyword evidence="2 8" id="KW-0436">Ligase</keyword>
<dbReference type="RefSeq" id="WP_407926380.1">
    <property type="nucleotide sequence ID" value="NZ_JACRSR010000004.1"/>
</dbReference>
<feature type="binding site" evidence="8">
    <location>
        <begin position="267"/>
        <end position="268"/>
    </location>
    <ligand>
        <name>ATP</name>
        <dbReference type="ChEBI" id="CHEBI:30616"/>
    </ligand>
</feature>
<dbReference type="GO" id="GO:0006424">
    <property type="term" value="P:glutamyl-tRNA aminoacylation"/>
    <property type="evidence" value="ECO:0007669"/>
    <property type="project" value="UniProtKB-UniRule"/>
</dbReference>
<dbReference type="InterPro" id="IPR011035">
    <property type="entry name" value="Ribosomal_bL25/Gln-tRNA_synth"/>
</dbReference>
<feature type="binding site" evidence="8">
    <location>
        <position position="74"/>
    </location>
    <ligand>
        <name>L-glutamine</name>
        <dbReference type="ChEBI" id="CHEBI:58359"/>
    </ligand>
</feature>
<dbReference type="Pfam" id="PF20974">
    <property type="entry name" value="tRNA-synt_1c_C2"/>
    <property type="match status" value="1"/>
</dbReference>
<dbReference type="InterPro" id="IPR049437">
    <property type="entry name" value="tRNA-synt_1c_C2"/>
</dbReference>
<evidence type="ECO:0000256" key="3">
    <source>
        <dbReference type="ARBA" id="ARBA00022741"/>
    </source>
</evidence>
<keyword evidence="1 8" id="KW-0963">Cytoplasm</keyword>
<dbReference type="PROSITE" id="PS00178">
    <property type="entry name" value="AA_TRNA_LIGASE_I"/>
    <property type="match status" value="1"/>
</dbReference>
<dbReference type="Gene3D" id="2.40.240.10">
    <property type="entry name" value="Ribosomal Protein L25, Chain P"/>
    <property type="match status" value="2"/>
</dbReference>
<accession>A0A926D655</accession>
<dbReference type="SUPFAM" id="SSF50715">
    <property type="entry name" value="Ribosomal protein L25-like"/>
    <property type="match status" value="1"/>
</dbReference>
<evidence type="ECO:0000256" key="7">
    <source>
        <dbReference type="ARBA" id="ARBA00048270"/>
    </source>
</evidence>
<feature type="binding site" evidence="8">
    <location>
        <begin position="275"/>
        <end position="277"/>
    </location>
    <ligand>
        <name>ATP</name>
        <dbReference type="ChEBI" id="CHEBI:30616"/>
    </ligand>
</feature>